<keyword evidence="1" id="KW-0812">Transmembrane</keyword>
<name>A0A347WET8_9PROT</name>
<feature type="transmembrane region" description="Helical" evidence="1">
    <location>
        <begin position="59"/>
        <end position="82"/>
    </location>
</feature>
<keyword evidence="1" id="KW-1133">Transmembrane helix</keyword>
<dbReference type="KEGG" id="ksc:CD178_02634"/>
<protein>
    <submittedName>
        <fullName evidence="2">Uncharacterized protein</fullName>
    </submittedName>
</protein>
<evidence type="ECO:0000256" key="1">
    <source>
        <dbReference type="SAM" id="Phobius"/>
    </source>
</evidence>
<dbReference type="Proteomes" id="UP000264120">
    <property type="component" value="Chromosome"/>
</dbReference>
<reference evidence="2 3" key="1">
    <citation type="submission" date="2017-08" db="EMBL/GenBank/DDBJ databases">
        <title>Complete genome sequence of Gluconacetobacter saccharivorans CV1 isolated from Fermented Vinegar.</title>
        <authorList>
            <person name="Kim S.-Y."/>
        </authorList>
    </citation>
    <scope>NUCLEOTIDE SEQUENCE [LARGE SCALE GENOMIC DNA]</scope>
    <source>
        <strain evidence="2 3">CV1</strain>
    </source>
</reference>
<feature type="transmembrane region" description="Helical" evidence="1">
    <location>
        <begin position="6"/>
        <end position="25"/>
    </location>
</feature>
<dbReference type="EMBL" id="CP023036">
    <property type="protein sequence ID" value="AXY23381.1"/>
    <property type="molecule type" value="Genomic_DNA"/>
</dbReference>
<evidence type="ECO:0000313" key="3">
    <source>
        <dbReference type="Proteomes" id="UP000264120"/>
    </source>
</evidence>
<dbReference type="OrthoDB" id="7279701at2"/>
<keyword evidence="1" id="KW-0472">Membrane</keyword>
<feature type="transmembrane region" description="Helical" evidence="1">
    <location>
        <begin position="32"/>
        <end position="53"/>
    </location>
</feature>
<keyword evidence="3" id="KW-1185">Reference proteome</keyword>
<evidence type="ECO:0000313" key="2">
    <source>
        <dbReference type="EMBL" id="AXY23381.1"/>
    </source>
</evidence>
<organism evidence="2 3">
    <name type="scientific">Komagataeibacter saccharivorans</name>
    <dbReference type="NCBI Taxonomy" id="265959"/>
    <lineage>
        <taxon>Bacteria</taxon>
        <taxon>Pseudomonadati</taxon>
        <taxon>Pseudomonadota</taxon>
        <taxon>Alphaproteobacteria</taxon>
        <taxon>Acetobacterales</taxon>
        <taxon>Acetobacteraceae</taxon>
        <taxon>Komagataeibacter</taxon>
    </lineage>
</organism>
<proteinExistence type="predicted"/>
<accession>A0A347WET8</accession>
<sequence length="91" mass="10207">MRAIRFLSRSSAMVVILAALVWWLSGPFFHRPVLGGALALEAVIFWVCGLLYTEDYPHHMVTFAGMTVVFGLLGIVVMLPFARHYVMIHGM</sequence>
<dbReference type="AlphaFoldDB" id="A0A347WET8"/>
<gene>
    <name evidence="2" type="ORF">CD178_02634</name>
</gene>
<dbReference type="RefSeq" id="WP_118963311.1">
    <property type="nucleotide sequence ID" value="NZ_CP023036.1"/>
</dbReference>